<organism evidence="1 2">
    <name type="scientific">Bauhinia variegata</name>
    <name type="common">Purple orchid tree</name>
    <name type="synonym">Phanera variegata</name>
    <dbReference type="NCBI Taxonomy" id="167791"/>
    <lineage>
        <taxon>Eukaryota</taxon>
        <taxon>Viridiplantae</taxon>
        <taxon>Streptophyta</taxon>
        <taxon>Embryophyta</taxon>
        <taxon>Tracheophyta</taxon>
        <taxon>Spermatophyta</taxon>
        <taxon>Magnoliopsida</taxon>
        <taxon>eudicotyledons</taxon>
        <taxon>Gunneridae</taxon>
        <taxon>Pentapetalae</taxon>
        <taxon>rosids</taxon>
        <taxon>fabids</taxon>
        <taxon>Fabales</taxon>
        <taxon>Fabaceae</taxon>
        <taxon>Cercidoideae</taxon>
        <taxon>Cercideae</taxon>
        <taxon>Bauhiniinae</taxon>
        <taxon>Bauhinia</taxon>
    </lineage>
</organism>
<comment type="caution">
    <text evidence="1">The sequence shown here is derived from an EMBL/GenBank/DDBJ whole genome shotgun (WGS) entry which is preliminary data.</text>
</comment>
<dbReference type="EMBL" id="CM039429">
    <property type="protein sequence ID" value="KAI4347685.1"/>
    <property type="molecule type" value="Genomic_DNA"/>
</dbReference>
<sequence>MDFKFCHKMIPEIQGIRISVNEIKDRSGRHGFKFNSPVREWKNCTLSGMWNDPEMASLFLEEAEFVGIEFARSQLVDWLTTGSSKDFVISVLGIGGLGKTALSKKVYDDHAMIDHCDCLAWIPVSRSYNMLDILGTIIKQFSNARKEAKPDLRDSIQ</sequence>
<evidence type="ECO:0000313" key="2">
    <source>
        <dbReference type="Proteomes" id="UP000828941"/>
    </source>
</evidence>
<accession>A0ACB9PGL0</accession>
<protein>
    <submittedName>
        <fullName evidence="1">Uncharacterized protein</fullName>
    </submittedName>
</protein>
<name>A0ACB9PGL0_BAUVA</name>
<keyword evidence="2" id="KW-1185">Reference proteome</keyword>
<reference evidence="1 2" key="1">
    <citation type="journal article" date="2022" name="DNA Res.">
        <title>Chromosomal-level genome assembly of the orchid tree Bauhinia variegata (Leguminosae; Cercidoideae) supports the allotetraploid origin hypothesis of Bauhinia.</title>
        <authorList>
            <person name="Zhong Y."/>
            <person name="Chen Y."/>
            <person name="Zheng D."/>
            <person name="Pang J."/>
            <person name="Liu Y."/>
            <person name="Luo S."/>
            <person name="Meng S."/>
            <person name="Qian L."/>
            <person name="Wei D."/>
            <person name="Dai S."/>
            <person name="Zhou R."/>
        </authorList>
    </citation>
    <scope>NUCLEOTIDE SEQUENCE [LARGE SCALE GENOMIC DNA]</scope>
    <source>
        <strain evidence="1">BV-YZ2020</strain>
    </source>
</reference>
<gene>
    <name evidence="1" type="ORF">L6164_008474</name>
</gene>
<dbReference type="Proteomes" id="UP000828941">
    <property type="component" value="Chromosome 4"/>
</dbReference>
<proteinExistence type="predicted"/>
<evidence type="ECO:0000313" key="1">
    <source>
        <dbReference type="EMBL" id="KAI4347685.1"/>
    </source>
</evidence>